<dbReference type="InterPro" id="IPR012337">
    <property type="entry name" value="RNaseH-like_sf"/>
</dbReference>
<keyword evidence="2" id="KW-1185">Reference proteome</keyword>
<protein>
    <recommendedName>
        <fullName evidence="3">RNase H type-1 domain-containing protein</fullName>
    </recommendedName>
</protein>
<name>A0A8X6WLN1_9ARAC</name>
<accession>A0A8X6WLN1</accession>
<dbReference type="OrthoDB" id="6436721at2759"/>
<sequence length="130" mass="14546">MKLKLFRINLNLGQKISKHNTEPSILRGLALEILNVLYPEQEWLRILTDGSLMSDSPNAGAGDFSKMFSFYVPEGQGTAFYGKIVAIRTALYQLQCQLEKFTRAVILSDSRVALLAVAYDNNPITHVVLD</sequence>
<dbReference type="EMBL" id="BMAV01000306">
    <property type="protein sequence ID" value="GFY37453.1"/>
    <property type="molecule type" value="Genomic_DNA"/>
</dbReference>
<dbReference type="SUPFAM" id="SSF53098">
    <property type="entry name" value="Ribonuclease H-like"/>
    <property type="match status" value="1"/>
</dbReference>
<organism evidence="1 2">
    <name type="scientific">Trichonephila inaurata madagascariensis</name>
    <dbReference type="NCBI Taxonomy" id="2747483"/>
    <lineage>
        <taxon>Eukaryota</taxon>
        <taxon>Metazoa</taxon>
        <taxon>Ecdysozoa</taxon>
        <taxon>Arthropoda</taxon>
        <taxon>Chelicerata</taxon>
        <taxon>Arachnida</taxon>
        <taxon>Araneae</taxon>
        <taxon>Araneomorphae</taxon>
        <taxon>Entelegynae</taxon>
        <taxon>Araneoidea</taxon>
        <taxon>Nephilidae</taxon>
        <taxon>Trichonephila</taxon>
        <taxon>Trichonephila inaurata</taxon>
    </lineage>
</organism>
<gene>
    <name evidence="1" type="ORF">TNIN_63241</name>
</gene>
<evidence type="ECO:0008006" key="3">
    <source>
        <dbReference type="Google" id="ProtNLM"/>
    </source>
</evidence>
<evidence type="ECO:0000313" key="2">
    <source>
        <dbReference type="Proteomes" id="UP000886998"/>
    </source>
</evidence>
<dbReference type="Proteomes" id="UP000886998">
    <property type="component" value="Unassembled WGS sequence"/>
</dbReference>
<evidence type="ECO:0000313" key="1">
    <source>
        <dbReference type="EMBL" id="GFY37453.1"/>
    </source>
</evidence>
<comment type="caution">
    <text evidence="1">The sequence shown here is derived from an EMBL/GenBank/DDBJ whole genome shotgun (WGS) entry which is preliminary data.</text>
</comment>
<dbReference type="AlphaFoldDB" id="A0A8X6WLN1"/>
<reference evidence="1" key="1">
    <citation type="submission" date="2020-08" db="EMBL/GenBank/DDBJ databases">
        <title>Multicomponent nature underlies the extraordinary mechanical properties of spider dragline silk.</title>
        <authorList>
            <person name="Kono N."/>
            <person name="Nakamura H."/>
            <person name="Mori M."/>
            <person name="Yoshida Y."/>
            <person name="Ohtoshi R."/>
            <person name="Malay A.D."/>
            <person name="Moran D.A.P."/>
            <person name="Tomita M."/>
            <person name="Numata K."/>
            <person name="Arakawa K."/>
        </authorList>
    </citation>
    <scope>NUCLEOTIDE SEQUENCE</scope>
</reference>
<proteinExistence type="predicted"/>